<dbReference type="EMBL" id="CAJNNV010007431">
    <property type="protein sequence ID" value="CAE8594924.1"/>
    <property type="molecule type" value="Genomic_DNA"/>
</dbReference>
<comment type="pathway">
    <text evidence="2 9">Amino-acid biosynthesis; L-proline biosynthesis; L-glutamate 5-semialdehyde from L-ornithine: step 1/1.</text>
</comment>
<dbReference type="PANTHER" id="PTHR11986">
    <property type="entry name" value="AMINOTRANSFERASE CLASS III"/>
    <property type="match status" value="1"/>
</dbReference>
<dbReference type="UniPathway" id="UPA00098">
    <property type="reaction ID" value="UER00358"/>
</dbReference>
<evidence type="ECO:0000256" key="8">
    <source>
        <dbReference type="RuleBase" id="RU003560"/>
    </source>
</evidence>
<dbReference type="GO" id="GO:0010121">
    <property type="term" value="P:L-arginine catabolic process to proline via ornithine"/>
    <property type="evidence" value="ECO:0007669"/>
    <property type="project" value="TreeGrafter"/>
</dbReference>
<dbReference type="OrthoDB" id="425114at2759"/>
<evidence type="ECO:0000313" key="11">
    <source>
        <dbReference type="Proteomes" id="UP000654075"/>
    </source>
</evidence>
<evidence type="ECO:0000313" key="10">
    <source>
        <dbReference type="EMBL" id="CAE8594924.1"/>
    </source>
</evidence>
<dbReference type="PANTHER" id="PTHR11986:SF18">
    <property type="entry name" value="ORNITHINE AMINOTRANSFERASE, MITOCHONDRIAL"/>
    <property type="match status" value="1"/>
</dbReference>
<dbReference type="AlphaFoldDB" id="A0A813DZ99"/>
<evidence type="ECO:0000256" key="5">
    <source>
        <dbReference type="ARBA" id="ARBA00022576"/>
    </source>
</evidence>
<sequence length="415" mass="45382">MNISSTQDAVIKREEQYGSHNYHPLPVVLKKGEGVHVWDLDGKRYYDFLSAYSAVNQGHCHPKIIAALVEQAQTLTLTSRAFHNNLLGEYAKFITEFFGFDRLLPMNTGVEGGETAIKLARRWGYDAKGITPGKARVVFAKGNFWGRTIAAISTSDDSSSTGGFGPLCPGFNNVPYDDSEALKAELEGPGGEDICAFFVEPIQGEAGVVVPSDGYLRRVKDLCEKHKILFICDEVQTGLARCGTMLASDHDGVKPDLLVLGKALFAYFRSPQCWDPTRPGEHGSTYGGIPLACKVATAALEAWWRTPKPAANSYEQASTNWPGSPISLARGRGLLNAIVIGGNGGNYSEEGVAWQLCERIAENGPLAKPTHGNIIRFAPPLIITAPQIDDCVRIIERSIDSLWDTPMNFLSYYFY</sequence>
<evidence type="ECO:0000256" key="9">
    <source>
        <dbReference type="RuleBase" id="RU365036"/>
    </source>
</evidence>
<evidence type="ECO:0000256" key="2">
    <source>
        <dbReference type="ARBA" id="ARBA00004998"/>
    </source>
</evidence>
<keyword evidence="5 9" id="KW-0032">Aminotransferase</keyword>
<dbReference type="CDD" id="cd00610">
    <property type="entry name" value="OAT_like"/>
    <property type="match status" value="1"/>
</dbReference>
<keyword evidence="6 9" id="KW-0808">Transferase</keyword>
<protein>
    <recommendedName>
        <fullName evidence="4 9">Ornithine aminotransferase</fullName>
        <ecNumber evidence="4 9">2.6.1.13</ecNumber>
    </recommendedName>
</protein>
<comment type="similarity">
    <text evidence="3 8">Belongs to the class-III pyridoxal-phosphate-dependent aminotransferase family.</text>
</comment>
<dbReference type="InterPro" id="IPR050103">
    <property type="entry name" value="Class-III_PLP-dep_AT"/>
</dbReference>
<keyword evidence="7 8" id="KW-0663">Pyridoxal phosphate</keyword>
<dbReference type="FunFam" id="3.40.640.10:FF:000011">
    <property type="entry name" value="Ornithine aminotransferase"/>
    <property type="match status" value="1"/>
</dbReference>
<dbReference type="InterPro" id="IPR015424">
    <property type="entry name" value="PyrdxlP-dep_Trfase"/>
</dbReference>
<dbReference type="GO" id="GO:0055129">
    <property type="term" value="P:L-proline biosynthetic process"/>
    <property type="evidence" value="ECO:0007669"/>
    <property type="project" value="UniProtKB-UniPathway"/>
</dbReference>
<accession>A0A813DZ99</accession>
<dbReference type="InterPro" id="IPR015422">
    <property type="entry name" value="PyrdxlP-dep_Trfase_small"/>
</dbReference>
<dbReference type="GO" id="GO:0004587">
    <property type="term" value="F:ornithine aminotransferase activity"/>
    <property type="evidence" value="ECO:0007669"/>
    <property type="project" value="UniProtKB-EC"/>
</dbReference>
<dbReference type="GO" id="GO:0030170">
    <property type="term" value="F:pyridoxal phosphate binding"/>
    <property type="evidence" value="ECO:0007669"/>
    <property type="project" value="InterPro"/>
</dbReference>
<proteinExistence type="inferred from homology"/>
<dbReference type="GO" id="GO:0042802">
    <property type="term" value="F:identical protein binding"/>
    <property type="evidence" value="ECO:0007669"/>
    <property type="project" value="TreeGrafter"/>
</dbReference>
<dbReference type="Pfam" id="PF00202">
    <property type="entry name" value="Aminotran_3"/>
    <property type="match status" value="1"/>
</dbReference>
<dbReference type="PIRSF" id="PIRSF000521">
    <property type="entry name" value="Transaminase_4ab_Lys_Orn"/>
    <property type="match status" value="1"/>
</dbReference>
<keyword evidence="11" id="KW-1185">Reference proteome</keyword>
<dbReference type="Gene3D" id="3.40.640.10">
    <property type="entry name" value="Type I PLP-dependent aspartate aminotransferase-like (Major domain)"/>
    <property type="match status" value="1"/>
</dbReference>
<comment type="catalytic activity">
    <reaction evidence="9">
        <text>a 2-oxocarboxylate + L-ornithine = L-glutamate 5-semialdehyde + an L-alpha-amino acid</text>
        <dbReference type="Rhea" id="RHEA:13877"/>
        <dbReference type="ChEBI" id="CHEBI:35179"/>
        <dbReference type="ChEBI" id="CHEBI:46911"/>
        <dbReference type="ChEBI" id="CHEBI:58066"/>
        <dbReference type="ChEBI" id="CHEBI:59869"/>
        <dbReference type="EC" id="2.6.1.13"/>
    </reaction>
</comment>
<organism evidence="10 11">
    <name type="scientific">Polarella glacialis</name>
    <name type="common">Dinoflagellate</name>
    <dbReference type="NCBI Taxonomy" id="89957"/>
    <lineage>
        <taxon>Eukaryota</taxon>
        <taxon>Sar</taxon>
        <taxon>Alveolata</taxon>
        <taxon>Dinophyceae</taxon>
        <taxon>Suessiales</taxon>
        <taxon>Suessiaceae</taxon>
        <taxon>Polarella</taxon>
    </lineage>
</organism>
<dbReference type="OMA" id="VCEGNFH"/>
<dbReference type="EC" id="2.6.1.13" evidence="4 9"/>
<reference evidence="10" key="1">
    <citation type="submission" date="2021-02" db="EMBL/GenBank/DDBJ databases">
        <authorList>
            <person name="Dougan E. K."/>
            <person name="Rhodes N."/>
            <person name="Thang M."/>
            <person name="Chan C."/>
        </authorList>
    </citation>
    <scope>NUCLEOTIDE SEQUENCE</scope>
</reference>
<dbReference type="InterPro" id="IPR005814">
    <property type="entry name" value="Aminotrans_3"/>
</dbReference>
<comment type="cofactor">
    <cofactor evidence="1 9">
        <name>pyridoxal 5'-phosphate</name>
        <dbReference type="ChEBI" id="CHEBI:597326"/>
    </cofactor>
</comment>
<dbReference type="NCBIfam" id="TIGR01885">
    <property type="entry name" value="Orn_aminotrans"/>
    <property type="match status" value="1"/>
</dbReference>
<dbReference type="Proteomes" id="UP000654075">
    <property type="component" value="Unassembled WGS sequence"/>
</dbReference>
<dbReference type="InterPro" id="IPR010164">
    <property type="entry name" value="Orn_aminotrans"/>
</dbReference>
<dbReference type="InterPro" id="IPR015421">
    <property type="entry name" value="PyrdxlP-dep_Trfase_major"/>
</dbReference>
<dbReference type="Gene3D" id="3.90.1150.10">
    <property type="entry name" value="Aspartate Aminotransferase, domain 1"/>
    <property type="match status" value="1"/>
</dbReference>
<evidence type="ECO:0000256" key="6">
    <source>
        <dbReference type="ARBA" id="ARBA00022679"/>
    </source>
</evidence>
<evidence type="ECO:0000256" key="7">
    <source>
        <dbReference type="ARBA" id="ARBA00022898"/>
    </source>
</evidence>
<dbReference type="GO" id="GO:0019544">
    <property type="term" value="P:L-arginine catabolic process to L-glutamate"/>
    <property type="evidence" value="ECO:0007669"/>
    <property type="project" value="TreeGrafter"/>
</dbReference>
<name>A0A813DZ99_POLGL</name>
<dbReference type="GO" id="GO:0005737">
    <property type="term" value="C:cytoplasm"/>
    <property type="evidence" value="ECO:0007669"/>
    <property type="project" value="TreeGrafter"/>
</dbReference>
<evidence type="ECO:0000256" key="3">
    <source>
        <dbReference type="ARBA" id="ARBA00008954"/>
    </source>
</evidence>
<gene>
    <name evidence="10" type="ORF">PGLA1383_LOCUS13446</name>
</gene>
<dbReference type="SUPFAM" id="SSF53383">
    <property type="entry name" value="PLP-dependent transferases"/>
    <property type="match status" value="1"/>
</dbReference>
<evidence type="ECO:0000256" key="4">
    <source>
        <dbReference type="ARBA" id="ARBA00012924"/>
    </source>
</evidence>
<comment type="caution">
    <text evidence="10">The sequence shown here is derived from an EMBL/GenBank/DDBJ whole genome shotgun (WGS) entry which is preliminary data.</text>
</comment>
<evidence type="ECO:0000256" key="1">
    <source>
        <dbReference type="ARBA" id="ARBA00001933"/>
    </source>
</evidence>